<dbReference type="Pfam" id="PF02321">
    <property type="entry name" value="OEP"/>
    <property type="match status" value="1"/>
</dbReference>
<protein>
    <recommendedName>
        <fullName evidence="2">RND transporter</fullName>
    </recommendedName>
</protein>
<dbReference type="AlphaFoldDB" id="X1BDE0"/>
<dbReference type="SUPFAM" id="SSF56954">
    <property type="entry name" value="Outer membrane efflux proteins (OEP)"/>
    <property type="match status" value="1"/>
</dbReference>
<feature type="non-terminal residue" evidence="1">
    <location>
        <position position="209"/>
    </location>
</feature>
<dbReference type="InterPro" id="IPR010131">
    <property type="entry name" value="MdtP/NodT-like"/>
</dbReference>
<dbReference type="PANTHER" id="PTHR30203">
    <property type="entry name" value="OUTER MEMBRANE CATION EFFLUX PROTEIN"/>
    <property type="match status" value="1"/>
</dbReference>
<reference evidence="1" key="1">
    <citation type="journal article" date="2014" name="Front. Microbiol.">
        <title>High frequency of phylogenetically diverse reductive dehalogenase-homologous genes in deep subseafloor sedimentary metagenomes.</title>
        <authorList>
            <person name="Kawai M."/>
            <person name="Futagami T."/>
            <person name="Toyoda A."/>
            <person name="Takaki Y."/>
            <person name="Nishi S."/>
            <person name="Hori S."/>
            <person name="Arai W."/>
            <person name="Tsubouchi T."/>
            <person name="Morono Y."/>
            <person name="Uchiyama I."/>
            <person name="Ito T."/>
            <person name="Fujiyama A."/>
            <person name="Inagaki F."/>
            <person name="Takami H."/>
        </authorList>
    </citation>
    <scope>NUCLEOTIDE SEQUENCE</scope>
    <source>
        <strain evidence="1">Expedition CK06-06</strain>
    </source>
</reference>
<dbReference type="PROSITE" id="PS51257">
    <property type="entry name" value="PROKAR_LIPOPROTEIN"/>
    <property type="match status" value="1"/>
</dbReference>
<proteinExistence type="predicted"/>
<accession>X1BDE0</accession>
<dbReference type="GO" id="GO:0015562">
    <property type="term" value="F:efflux transmembrane transporter activity"/>
    <property type="evidence" value="ECO:0007669"/>
    <property type="project" value="InterPro"/>
</dbReference>
<organism evidence="1">
    <name type="scientific">marine sediment metagenome</name>
    <dbReference type="NCBI Taxonomy" id="412755"/>
    <lineage>
        <taxon>unclassified sequences</taxon>
        <taxon>metagenomes</taxon>
        <taxon>ecological metagenomes</taxon>
    </lineage>
</organism>
<name>X1BDE0_9ZZZZ</name>
<dbReference type="PANTHER" id="PTHR30203:SF23">
    <property type="entry name" value="OUTER MEMBRANE EFFLUX PROTEIN"/>
    <property type="match status" value="1"/>
</dbReference>
<dbReference type="EMBL" id="BART01016244">
    <property type="protein sequence ID" value="GAG79257.1"/>
    <property type="molecule type" value="Genomic_DNA"/>
</dbReference>
<evidence type="ECO:0000313" key="1">
    <source>
        <dbReference type="EMBL" id="GAG79257.1"/>
    </source>
</evidence>
<evidence type="ECO:0008006" key="2">
    <source>
        <dbReference type="Google" id="ProtNLM"/>
    </source>
</evidence>
<sequence>MPRKSSPQYMPVILLFTSIAVLLSACAVQQAPTQSEITEEALPSTTEVPSEWASDAKDNGKVDDGWIAAFGDTQLEVLVDEVLQNNLGLRLAATQVERASAISRLAAASLSPMVGVGGDYGTRSVSRMYAGYALPTETYSATAFVSWEADVWGKLRARARAGEEALGATEADFEFARQSMAAITAKAWFLAIETRLQLELAEDAVRIFS</sequence>
<gene>
    <name evidence="1" type="ORF">S01H4_31291</name>
</gene>
<comment type="caution">
    <text evidence="1">The sequence shown here is derived from an EMBL/GenBank/DDBJ whole genome shotgun (WGS) entry which is preliminary data.</text>
</comment>
<dbReference type="Gene3D" id="1.20.1600.10">
    <property type="entry name" value="Outer membrane efflux proteins (OEP)"/>
    <property type="match status" value="1"/>
</dbReference>
<dbReference type="InterPro" id="IPR003423">
    <property type="entry name" value="OMP_efflux"/>
</dbReference>